<keyword evidence="2" id="KW-1185">Reference proteome</keyword>
<name>A0A895YAJ1_9ACTN</name>
<dbReference type="AlphaFoldDB" id="A0A895YAJ1"/>
<protein>
    <recommendedName>
        <fullName evidence="3">Tetratricopeptide repeat protein</fullName>
    </recommendedName>
</protein>
<evidence type="ECO:0000313" key="1">
    <source>
        <dbReference type="EMBL" id="QSB14401.1"/>
    </source>
</evidence>
<dbReference type="RefSeq" id="WP_239676531.1">
    <property type="nucleotide sequence ID" value="NZ_CP070499.1"/>
</dbReference>
<dbReference type="SUPFAM" id="SSF48452">
    <property type="entry name" value="TPR-like"/>
    <property type="match status" value="1"/>
</dbReference>
<evidence type="ECO:0008006" key="3">
    <source>
        <dbReference type="Google" id="ProtNLM"/>
    </source>
</evidence>
<proteinExistence type="predicted"/>
<organism evidence="1 2">
    <name type="scientific">Natronosporangium hydrolyticum</name>
    <dbReference type="NCBI Taxonomy" id="2811111"/>
    <lineage>
        <taxon>Bacteria</taxon>
        <taxon>Bacillati</taxon>
        <taxon>Actinomycetota</taxon>
        <taxon>Actinomycetes</taxon>
        <taxon>Micromonosporales</taxon>
        <taxon>Micromonosporaceae</taxon>
        <taxon>Natronosporangium</taxon>
    </lineage>
</organism>
<evidence type="ECO:0000313" key="2">
    <source>
        <dbReference type="Proteomes" id="UP000662857"/>
    </source>
</evidence>
<dbReference type="Proteomes" id="UP000662857">
    <property type="component" value="Chromosome"/>
</dbReference>
<dbReference type="InterPro" id="IPR011990">
    <property type="entry name" value="TPR-like_helical_dom_sf"/>
</dbReference>
<gene>
    <name evidence="1" type="ORF">JQS43_23390</name>
</gene>
<dbReference type="EMBL" id="CP070499">
    <property type="protein sequence ID" value="QSB14401.1"/>
    <property type="molecule type" value="Genomic_DNA"/>
</dbReference>
<dbReference type="Gene3D" id="1.25.40.10">
    <property type="entry name" value="Tetratricopeptide repeat domain"/>
    <property type="match status" value="1"/>
</dbReference>
<reference evidence="1" key="1">
    <citation type="submission" date="2021-02" db="EMBL/GenBank/DDBJ databases">
        <title>Natrosporangium hydrolyticum gen. nov., sp. nov, a haloalkaliphilic actinobacterium from a soda solonchak soil.</title>
        <authorList>
            <person name="Sorokin D.Y."/>
            <person name="Khijniak T.V."/>
            <person name="Zakharycheva A.P."/>
            <person name="Boueva O.V."/>
            <person name="Ariskina E.V."/>
            <person name="Hahnke R.L."/>
            <person name="Bunk B."/>
            <person name="Sproer C."/>
            <person name="Schumann P."/>
            <person name="Evtushenko L.I."/>
            <person name="Kublanov I.V."/>
        </authorList>
    </citation>
    <scope>NUCLEOTIDE SEQUENCE</scope>
    <source>
        <strain evidence="1">DSM 106523</strain>
    </source>
</reference>
<sequence length="256" mass="27638">MWPWRKRDRGADSSYRAPDRQVANGLKLCQKGKLADALPLFEQAAAAYRTIGEEQTAPEDRAVAARRVANALRLVGRVRNDLGRYDEATAPGRDAVNLLGQLAPGQDAATIARDHPELAAEFAAAAEDLARSESNLLVVVAKQGLATDERATQALQAAHIALRFRESLVDHDDPTTWPPLASALLQAGHVELLLTQESAVPKITRATGILLAADDAPLKERAMQALQLAERVFSPQLIAAHPVAVDPRRALQQPTP</sequence>
<accession>A0A895YAJ1</accession>
<dbReference type="KEGG" id="nhy:JQS43_23390"/>